<evidence type="ECO:0000256" key="5">
    <source>
        <dbReference type="ARBA" id="ARBA00023015"/>
    </source>
</evidence>
<dbReference type="InterPro" id="IPR053877">
    <property type="entry name" value="RskA_N"/>
</dbReference>
<dbReference type="PANTHER" id="PTHR37461">
    <property type="entry name" value="ANTI-SIGMA-K FACTOR RSKA"/>
    <property type="match status" value="1"/>
</dbReference>
<keyword evidence="4 10" id="KW-1133">Transmembrane helix</keyword>
<evidence type="ECO:0000259" key="12">
    <source>
        <dbReference type="Pfam" id="PF22618"/>
    </source>
</evidence>
<evidence type="ECO:0000259" key="11">
    <source>
        <dbReference type="Pfam" id="PF10099"/>
    </source>
</evidence>
<dbReference type="Pfam" id="PF10099">
    <property type="entry name" value="RskA_C"/>
    <property type="match status" value="1"/>
</dbReference>
<evidence type="ECO:0000256" key="7">
    <source>
        <dbReference type="ARBA" id="ARBA00023163"/>
    </source>
</evidence>
<proteinExistence type="predicted"/>
<dbReference type="KEGG" id="nod:FOH10_04735"/>
<evidence type="ECO:0000313" key="13">
    <source>
        <dbReference type="EMBL" id="QDP78143.1"/>
    </source>
</evidence>
<gene>
    <name evidence="13" type="ORF">FOH10_04735</name>
</gene>
<dbReference type="Pfam" id="PF22618">
    <property type="entry name" value="RskA_N"/>
    <property type="match status" value="1"/>
</dbReference>
<dbReference type="GeneID" id="80331696"/>
<dbReference type="Gene3D" id="1.10.10.1320">
    <property type="entry name" value="Anti-sigma factor, zinc-finger domain"/>
    <property type="match status" value="1"/>
</dbReference>
<dbReference type="GO" id="GO:0016989">
    <property type="term" value="F:sigma factor antagonist activity"/>
    <property type="evidence" value="ECO:0007669"/>
    <property type="project" value="TreeGrafter"/>
</dbReference>
<evidence type="ECO:0000313" key="14">
    <source>
        <dbReference type="Proteomes" id="UP000317039"/>
    </source>
</evidence>
<accession>A0A516NGW9</accession>
<dbReference type="InterPro" id="IPR041916">
    <property type="entry name" value="Anti_sigma_zinc_sf"/>
</dbReference>
<evidence type="ECO:0000256" key="3">
    <source>
        <dbReference type="ARBA" id="ARBA00022692"/>
    </source>
</evidence>
<organism evidence="13 14">
    <name type="scientific">Nocardia otitidiscaviarum</name>
    <dbReference type="NCBI Taxonomy" id="1823"/>
    <lineage>
        <taxon>Bacteria</taxon>
        <taxon>Bacillati</taxon>
        <taxon>Actinomycetota</taxon>
        <taxon>Actinomycetes</taxon>
        <taxon>Mycobacteriales</taxon>
        <taxon>Nocardiaceae</taxon>
        <taxon>Nocardia</taxon>
    </lineage>
</organism>
<dbReference type="InterPro" id="IPR018764">
    <property type="entry name" value="RskA_C"/>
</dbReference>
<evidence type="ECO:0000256" key="4">
    <source>
        <dbReference type="ARBA" id="ARBA00022989"/>
    </source>
</evidence>
<dbReference type="GO" id="GO:0006417">
    <property type="term" value="P:regulation of translation"/>
    <property type="evidence" value="ECO:0007669"/>
    <property type="project" value="TreeGrafter"/>
</dbReference>
<keyword evidence="7" id="KW-0804">Transcription</keyword>
<dbReference type="RefSeq" id="WP_143979769.1">
    <property type="nucleotide sequence ID" value="NZ_CP041695.1"/>
</dbReference>
<dbReference type="InterPro" id="IPR051474">
    <property type="entry name" value="Anti-sigma-K/W_factor"/>
</dbReference>
<comment type="subcellular location">
    <subcellularLocation>
        <location evidence="1">Cell membrane</location>
        <topology evidence="1">Single-pass membrane protein</topology>
    </subcellularLocation>
</comment>
<keyword evidence="6 10" id="KW-0472">Membrane</keyword>
<evidence type="ECO:0000256" key="2">
    <source>
        <dbReference type="ARBA" id="ARBA00022475"/>
    </source>
</evidence>
<dbReference type="AlphaFoldDB" id="A0A516NGW9"/>
<dbReference type="Proteomes" id="UP000317039">
    <property type="component" value="Chromosome"/>
</dbReference>
<feature type="domain" description="Anti-sigma-K factor RskA N-terminal" evidence="12">
    <location>
        <begin position="11"/>
        <end position="58"/>
    </location>
</feature>
<evidence type="ECO:0000256" key="8">
    <source>
        <dbReference type="ARBA" id="ARBA00029829"/>
    </source>
</evidence>
<feature type="domain" description="Anti-sigma K factor RskA C-terminal" evidence="11">
    <location>
        <begin position="110"/>
        <end position="243"/>
    </location>
</feature>
<dbReference type="GO" id="GO:0005886">
    <property type="term" value="C:plasma membrane"/>
    <property type="evidence" value="ECO:0007669"/>
    <property type="project" value="UniProtKB-SubCell"/>
</dbReference>
<reference evidence="13 14" key="1">
    <citation type="submission" date="2019-07" db="EMBL/GenBank/DDBJ databases">
        <title>Complete Genome Sequence and Methylome Analysis of Nocardia otitidis-caviarum NEB252.</title>
        <authorList>
            <person name="Fomenkov A."/>
            <person name="Anton B.P."/>
            <person name="Vincze T."/>
            <person name="Roberts R.J."/>
        </authorList>
    </citation>
    <scope>NUCLEOTIDE SEQUENCE [LARGE SCALE GENOMIC DNA]</scope>
    <source>
        <strain evidence="13 14">NEB252</strain>
    </source>
</reference>
<dbReference type="PANTHER" id="PTHR37461:SF1">
    <property type="entry name" value="ANTI-SIGMA-K FACTOR RSKA"/>
    <property type="match status" value="1"/>
</dbReference>
<feature type="transmembrane region" description="Helical" evidence="10">
    <location>
        <begin position="108"/>
        <end position="127"/>
    </location>
</feature>
<sequence length="249" mass="25903">MSTTERPDLDLLELAYPYAIDAVSDAERAAIEARRERADRFTAAEFDATVVAIRDTVADLTVVDSVSPPAELEGRLLRALDRVIRAAGGRGVGYRIHGGLGPFSRLDWFAAAVVLVIALGAGIGFVVQRPWEPTGSGEVTAATIERQPDAVTRTAVVTGGGEVVVRSSALLGAAAVDLRDVPVPPVGRCYQIWLVELGGEPRSAAVVDALSTMPVIAGFGPADTLAITVEPSGGSPQPTTPPVASLNLT</sequence>
<evidence type="ECO:0000256" key="1">
    <source>
        <dbReference type="ARBA" id="ARBA00004162"/>
    </source>
</evidence>
<evidence type="ECO:0000256" key="10">
    <source>
        <dbReference type="SAM" id="Phobius"/>
    </source>
</evidence>
<dbReference type="EMBL" id="CP041695">
    <property type="protein sequence ID" value="QDP78143.1"/>
    <property type="molecule type" value="Genomic_DNA"/>
</dbReference>
<protein>
    <recommendedName>
        <fullName evidence="9">Regulator of SigK</fullName>
    </recommendedName>
    <alternativeName>
        <fullName evidence="8">Sigma-K anti-sigma factor RskA</fullName>
    </alternativeName>
</protein>
<evidence type="ECO:0000256" key="6">
    <source>
        <dbReference type="ARBA" id="ARBA00023136"/>
    </source>
</evidence>
<keyword evidence="5" id="KW-0805">Transcription regulation</keyword>
<keyword evidence="2" id="KW-1003">Cell membrane</keyword>
<name>A0A516NGW9_9NOCA</name>
<keyword evidence="3 10" id="KW-0812">Transmembrane</keyword>
<evidence type="ECO:0000256" key="9">
    <source>
        <dbReference type="ARBA" id="ARBA00030803"/>
    </source>
</evidence>